<protein>
    <submittedName>
        <fullName evidence="1">Uncharacterized protein</fullName>
    </submittedName>
</protein>
<name>A0A0F9G174_9ZZZZ</name>
<dbReference type="EMBL" id="LAZR01019478">
    <property type="protein sequence ID" value="KKL92393.1"/>
    <property type="molecule type" value="Genomic_DNA"/>
</dbReference>
<dbReference type="AlphaFoldDB" id="A0A0F9G174"/>
<evidence type="ECO:0000313" key="1">
    <source>
        <dbReference type="EMBL" id="KKL92393.1"/>
    </source>
</evidence>
<sequence length="350" mass="36892">MATPITQPLAASGVRDITIAQERYAIVVTSGGVDVFDLYKGFVITSGTLPSEPTSVVADWENIWGRIYVGTTSSGVFDMQYTLIREEGRDFTDDLVQRFTTSTPIPVSSNQINDLDVRPGRLLIGTGAGVDFIADETVYMNFVSPETEYATRPLISGSEHVALTEAGGYWTTATGVFLGAVEVNYDLLSTTGTSIIDIDFEYRKTSNPALPAEPPFDISIVEPTGGPLPAIGVATSGGVYVFEEEPGNEAFANTKLLSAESFITCDFDPNAAFDSGCLFAGKPTGAIGTKGSDVGQDIGGEVKVFDLANNTVSGTHNAEAGTRGITLVTGTITVLRAVDIGYCPTSTEGT</sequence>
<comment type="caution">
    <text evidence="1">The sequence shown here is derived from an EMBL/GenBank/DDBJ whole genome shotgun (WGS) entry which is preliminary data.</text>
</comment>
<gene>
    <name evidence="1" type="ORF">LCGC14_1885130</name>
</gene>
<accession>A0A0F9G174</accession>
<organism evidence="1">
    <name type="scientific">marine sediment metagenome</name>
    <dbReference type="NCBI Taxonomy" id="412755"/>
    <lineage>
        <taxon>unclassified sequences</taxon>
        <taxon>metagenomes</taxon>
        <taxon>ecological metagenomes</taxon>
    </lineage>
</organism>
<reference evidence="1" key="1">
    <citation type="journal article" date="2015" name="Nature">
        <title>Complex archaea that bridge the gap between prokaryotes and eukaryotes.</title>
        <authorList>
            <person name="Spang A."/>
            <person name="Saw J.H."/>
            <person name="Jorgensen S.L."/>
            <person name="Zaremba-Niedzwiedzka K."/>
            <person name="Martijn J."/>
            <person name="Lind A.E."/>
            <person name="van Eijk R."/>
            <person name="Schleper C."/>
            <person name="Guy L."/>
            <person name="Ettema T.J."/>
        </authorList>
    </citation>
    <scope>NUCLEOTIDE SEQUENCE</scope>
</reference>
<proteinExistence type="predicted"/>